<feature type="domain" description="TonB-dependent receptor-like beta-barrel" evidence="10">
    <location>
        <begin position="515"/>
        <end position="996"/>
    </location>
</feature>
<keyword evidence="4 8" id="KW-0812">Transmembrane</keyword>
<evidence type="ECO:0000256" key="3">
    <source>
        <dbReference type="ARBA" id="ARBA00022452"/>
    </source>
</evidence>
<sequence length="1046" mass="117179">MKKIFIKLLNSDTWHRKALNKALLFSLCLIMQMVTGTPVYGETKDSEQATKKEISGSVYDTDELPLPGATVIEKNNSMNSTLTDADGLFKLTVSEGSIVIISYLGYITQEFVVDRANSYPIILHENTKDLDEVVVVGYGTVKKKDLTGAVGAISGNIVSDRKVMQLSTALQGAIPGVMVTRNNGAPGGGSTIRIRGITTIGDSNPLYIVDGVPVDNIDYINPNDVENISVLKDAASASIYGSRAASGVILITTKRGTSDKFELNYSFEYGLEKLARTPKFVSATRFMQMENELRWNDAGNGKNEYPTYAQELIENYYALHAEDADLYPITDWYDLVLDKTAPRVSHLVSLMGGTNKLRTKASFGYDKVEGMYANKNIERYTLRVNNDIKINEYLSVGLDINFRNQKNLSPVADPFPQINLATAVQAGVWSDGRYGNGRGKSNIYAASKEGGTTTNTHNHFLGKASLDFTPFEGFKLSAVFSPTYNNSKSKMFKKKVKLYDAKDPNLFIGYNASFDNSRLEENRNDSYRLLSQLIATYSKSFSDHNFDFMAGYEGYKTFNENLYAGRNQYVLEYPYLDIGPLTELSNSGNAYETAYQSFFGRIMYNFKNRYLLQANVRRDGSSRFHKDHRWGVFPSVSAGWVISEESFFPENNILSFLKLRGSWGTLGNERIGSNYPYQAAISFSNVLFINGDNVVPQQTASQNKYAVSDISWETTKSWNIGIDTYLFNNRLRLSADYFDKSTEDMLLALEIPRYMGFSTNPDVNAGKMSTKGFEIEVGWSDQIGKDWFYSLSANLSDFRSKMGELGGTEFLGSKIKKQGSEFDEWYGYLSDGIFQTQEEVDNSPVLNKQVKPGDIKYKDISGPNGVPDGVISPEYDRTLLGGSLPRYLYGANFSLGYRNIDFSLTIQGVGKKNSIMSTYMVQPLIENRGNITDVIESGYWSHYNPAEENVHAKYPRLTYSGATNNYATSDFWMFNGRYLRLKNITVGYTLQLPWLQNTLKVQNIRLYTAINDLFSIDNYPKGWDPETAGGSQPITTSFIFGASVNF</sequence>
<evidence type="ECO:0000256" key="4">
    <source>
        <dbReference type="ARBA" id="ARBA00022692"/>
    </source>
</evidence>
<evidence type="ECO:0000256" key="9">
    <source>
        <dbReference type="RuleBase" id="RU003357"/>
    </source>
</evidence>
<comment type="similarity">
    <text evidence="8 9">Belongs to the TonB-dependent receptor family.</text>
</comment>
<dbReference type="InterPro" id="IPR036942">
    <property type="entry name" value="Beta-barrel_TonB_sf"/>
</dbReference>
<keyword evidence="6 8" id="KW-0472">Membrane</keyword>
<dbReference type="SUPFAM" id="SSF49464">
    <property type="entry name" value="Carboxypeptidase regulatory domain-like"/>
    <property type="match status" value="1"/>
</dbReference>
<evidence type="ECO:0000256" key="5">
    <source>
        <dbReference type="ARBA" id="ARBA00023077"/>
    </source>
</evidence>
<keyword evidence="3 8" id="KW-1134">Transmembrane beta strand</keyword>
<evidence type="ECO:0000256" key="6">
    <source>
        <dbReference type="ARBA" id="ARBA00023136"/>
    </source>
</evidence>
<dbReference type="InterPro" id="IPR023997">
    <property type="entry name" value="TonB-dep_OMP_SusC/RagA_CS"/>
</dbReference>
<dbReference type="EMBL" id="FLUM01000001">
    <property type="protein sequence ID" value="SBV97265.1"/>
    <property type="molecule type" value="Genomic_DNA"/>
</dbReference>
<dbReference type="GO" id="GO:0009279">
    <property type="term" value="C:cell outer membrane"/>
    <property type="evidence" value="ECO:0007669"/>
    <property type="project" value="UniProtKB-SubCell"/>
</dbReference>
<name>A0A212JDC0_9BACT</name>
<keyword evidence="12" id="KW-0675">Receptor</keyword>
<reference evidence="12" key="1">
    <citation type="submission" date="2016-04" db="EMBL/GenBank/DDBJ databases">
        <authorList>
            <person name="Evans L.H."/>
            <person name="Alamgir A."/>
            <person name="Owens N."/>
            <person name="Weber N.D."/>
            <person name="Virtaneva K."/>
            <person name="Barbian K."/>
            <person name="Babar A."/>
            <person name="Rosenke K."/>
        </authorList>
    </citation>
    <scope>NUCLEOTIDE SEQUENCE</scope>
    <source>
        <strain evidence="12">86-1</strain>
    </source>
</reference>
<dbReference type="RefSeq" id="WP_296940176.1">
    <property type="nucleotide sequence ID" value="NZ_LT599032.1"/>
</dbReference>
<organism evidence="12">
    <name type="scientific">uncultured Dysgonomonas sp</name>
    <dbReference type="NCBI Taxonomy" id="206096"/>
    <lineage>
        <taxon>Bacteria</taxon>
        <taxon>Pseudomonadati</taxon>
        <taxon>Bacteroidota</taxon>
        <taxon>Bacteroidia</taxon>
        <taxon>Bacteroidales</taxon>
        <taxon>Dysgonomonadaceae</taxon>
        <taxon>Dysgonomonas</taxon>
        <taxon>environmental samples</taxon>
    </lineage>
</organism>
<comment type="subcellular location">
    <subcellularLocation>
        <location evidence="1 8">Cell outer membrane</location>
        <topology evidence="1 8">Multi-pass membrane protein</topology>
    </subcellularLocation>
</comment>
<keyword evidence="7 8" id="KW-0998">Cell outer membrane</keyword>
<evidence type="ECO:0000256" key="7">
    <source>
        <dbReference type="ARBA" id="ARBA00023237"/>
    </source>
</evidence>
<protein>
    <submittedName>
        <fullName evidence="12">TonB-dependent receptor plug</fullName>
    </submittedName>
</protein>
<dbReference type="InterPro" id="IPR023996">
    <property type="entry name" value="TonB-dep_OMP_SusC/RagA"/>
</dbReference>
<evidence type="ECO:0000259" key="11">
    <source>
        <dbReference type="Pfam" id="PF07715"/>
    </source>
</evidence>
<dbReference type="Gene3D" id="2.40.170.20">
    <property type="entry name" value="TonB-dependent receptor, beta-barrel domain"/>
    <property type="match status" value="1"/>
</dbReference>
<dbReference type="NCBIfam" id="TIGR04056">
    <property type="entry name" value="OMP_RagA_SusC"/>
    <property type="match status" value="1"/>
</dbReference>
<gene>
    <name evidence="12" type="ORF">KL86DYS1_11865</name>
</gene>
<proteinExistence type="inferred from homology"/>
<keyword evidence="5 9" id="KW-0798">TonB box</keyword>
<dbReference type="PROSITE" id="PS52016">
    <property type="entry name" value="TONB_DEPENDENT_REC_3"/>
    <property type="match status" value="1"/>
</dbReference>
<keyword evidence="2 8" id="KW-0813">Transport</keyword>
<feature type="domain" description="TonB-dependent receptor plug" evidence="11">
    <location>
        <begin position="142"/>
        <end position="248"/>
    </location>
</feature>
<evidence type="ECO:0000256" key="2">
    <source>
        <dbReference type="ARBA" id="ARBA00022448"/>
    </source>
</evidence>
<dbReference type="Pfam" id="PF07715">
    <property type="entry name" value="Plug"/>
    <property type="match status" value="1"/>
</dbReference>
<dbReference type="InterPro" id="IPR012910">
    <property type="entry name" value="Plug_dom"/>
</dbReference>
<dbReference type="NCBIfam" id="TIGR04057">
    <property type="entry name" value="SusC_RagA_signa"/>
    <property type="match status" value="1"/>
</dbReference>
<dbReference type="InterPro" id="IPR008969">
    <property type="entry name" value="CarboxyPept-like_regulatory"/>
</dbReference>
<evidence type="ECO:0000259" key="10">
    <source>
        <dbReference type="Pfam" id="PF00593"/>
    </source>
</evidence>
<evidence type="ECO:0000256" key="1">
    <source>
        <dbReference type="ARBA" id="ARBA00004571"/>
    </source>
</evidence>
<evidence type="ECO:0000256" key="8">
    <source>
        <dbReference type="PROSITE-ProRule" id="PRU01360"/>
    </source>
</evidence>
<dbReference type="Gene3D" id="2.60.40.1120">
    <property type="entry name" value="Carboxypeptidase-like, regulatory domain"/>
    <property type="match status" value="1"/>
</dbReference>
<dbReference type="Pfam" id="PF00593">
    <property type="entry name" value="TonB_dep_Rec_b-barrel"/>
    <property type="match status" value="1"/>
</dbReference>
<dbReference type="FunFam" id="2.170.130.10:FF:000008">
    <property type="entry name" value="SusC/RagA family TonB-linked outer membrane protein"/>
    <property type="match status" value="1"/>
</dbReference>
<dbReference type="Pfam" id="PF13715">
    <property type="entry name" value="CarbopepD_reg_2"/>
    <property type="match status" value="1"/>
</dbReference>
<dbReference type="AlphaFoldDB" id="A0A212JDC0"/>
<dbReference type="InterPro" id="IPR037066">
    <property type="entry name" value="Plug_dom_sf"/>
</dbReference>
<evidence type="ECO:0000313" key="12">
    <source>
        <dbReference type="EMBL" id="SBV97265.1"/>
    </source>
</evidence>
<dbReference type="InterPro" id="IPR039426">
    <property type="entry name" value="TonB-dep_rcpt-like"/>
</dbReference>
<accession>A0A212JDC0</accession>
<dbReference type="InterPro" id="IPR000531">
    <property type="entry name" value="Beta-barrel_TonB"/>
</dbReference>
<dbReference type="Gene3D" id="2.170.130.10">
    <property type="entry name" value="TonB-dependent receptor, plug domain"/>
    <property type="match status" value="1"/>
</dbReference>
<dbReference type="SUPFAM" id="SSF56935">
    <property type="entry name" value="Porins"/>
    <property type="match status" value="1"/>
</dbReference>